<dbReference type="InterPro" id="IPR048665">
    <property type="entry name" value="InhA-like_VEG"/>
</dbReference>
<evidence type="ECO:0000313" key="14">
    <source>
        <dbReference type="EMBL" id="TKB51511.1"/>
    </source>
</evidence>
<evidence type="ECO:0000256" key="8">
    <source>
        <dbReference type="ARBA" id="ARBA00022833"/>
    </source>
</evidence>
<organism evidence="14 15">
    <name type="scientific">Ferrimonas sediminicola</name>
    <dbReference type="NCBI Taxonomy" id="2569538"/>
    <lineage>
        <taxon>Bacteria</taxon>
        <taxon>Pseudomonadati</taxon>
        <taxon>Pseudomonadota</taxon>
        <taxon>Gammaproteobacteria</taxon>
        <taxon>Alteromonadales</taxon>
        <taxon>Ferrimonadaceae</taxon>
        <taxon>Ferrimonas</taxon>
    </lineage>
</organism>
<evidence type="ECO:0000259" key="13">
    <source>
        <dbReference type="PROSITE" id="PS50093"/>
    </source>
</evidence>
<dbReference type="OrthoDB" id="275270at2"/>
<feature type="signal peptide" evidence="12">
    <location>
        <begin position="1"/>
        <end position="30"/>
    </location>
</feature>
<dbReference type="InterPro" id="IPR008757">
    <property type="entry name" value="Peptidase_M6-like_domain"/>
</dbReference>
<evidence type="ECO:0000256" key="10">
    <source>
        <dbReference type="ARBA" id="ARBA00023026"/>
    </source>
</evidence>
<dbReference type="InterPro" id="IPR013783">
    <property type="entry name" value="Ig-like_fold"/>
</dbReference>
<name>A0A4V5NVR2_9GAMM</name>
<evidence type="ECO:0000256" key="12">
    <source>
        <dbReference type="SAM" id="SignalP"/>
    </source>
</evidence>
<dbReference type="InterPro" id="IPR020008">
    <property type="entry name" value="GlyGly_CTERM"/>
</dbReference>
<comment type="subcellular location">
    <subcellularLocation>
        <location evidence="2">Secreted</location>
    </subcellularLocation>
</comment>
<keyword evidence="15" id="KW-1185">Reference proteome</keyword>
<keyword evidence="7" id="KW-0378">Hydrolase</keyword>
<keyword evidence="11 14" id="KW-0482">Metalloprotease</keyword>
<dbReference type="EMBL" id="SWCI01000001">
    <property type="protein sequence ID" value="TKB51511.1"/>
    <property type="molecule type" value="Genomic_DNA"/>
</dbReference>
<evidence type="ECO:0000256" key="4">
    <source>
        <dbReference type="ARBA" id="ARBA00022670"/>
    </source>
</evidence>
<dbReference type="SMART" id="SM00089">
    <property type="entry name" value="PKD"/>
    <property type="match status" value="2"/>
</dbReference>
<evidence type="ECO:0000256" key="11">
    <source>
        <dbReference type="ARBA" id="ARBA00023049"/>
    </source>
</evidence>
<evidence type="ECO:0000256" key="7">
    <source>
        <dbReference type="ARBA" id="ARBA00022801"/>
    </source>
</evidence>
<dbReference type="SUPFAM" id="SSF49299">
    <property type="entry name" value="PKD domain"/>
    <property type="match status" value="2"/>
</dbReference>
<comment type="cofactor">
    <cofactor evidence="1">
        <name>Zn(2+)</name>
        <dbReference type="ChEBI" id="CHEBI:29105"/>
    </cofactor>
</comment>
<keyword evidence="4 14" id="KW-0645">Protease</keyword>
<keyword evidence="5" id="KW-0479">Metal-binding</keyword>
<dbReference type="PANTHER" id="PTHR13062:SF12">
    <property type="entry name" value="ALPHA-2-MACROGLOBULIN DOMAIN-CONTAINING PROTEIN"/>
    <property type="match status" value="1"/>
</dbReference>
<feature type="domain" description="PKD" evidence="13">
    <location>
        <begin position="821"/>
        <end position="903"/>
    </location>
</feature>
<dbReference type="InterPro" id="IPR000601">
    <property type="entry name" value="PKD_dom"/>
</dbReference>
<keyword evidence="8" id="KW-0862">Zinc</keyword>
<dbReference type="Proteomes" id="UP000305674">
    <property type="component" value="Unassembled WGS sequence"/>
</dbReference>
<dbReference type="AlphaFoldDB" id="A0A4V5NVR2"/>
<dbReference type="Pfam" id="PF05547">
    <property type="entry name" value="Peptidase_M6"/>
    <property type="match status" value="1"/>
</dbReference>
<dbReference type="NCBIfam" id="TIGR03501">
    <property type="entry name" value="GlyGly_CTERM"/>
    <property type="match status" value="1"/>
</dbReference>
<dbReference type="GO" id="GO:0008237">
    <property type="term" value="F:metallopeptidase activity"/>
    <property type="evidence" value="ECO:0007669"/>
    <property type="project" value="UniProtKB-KW"/>
</dbReference>
<dbReference type="Gene3D" id="2.60.40.10">
    <property type="entry name" value="Immunoglobulins"/>
    <property type="match status" value="2"/>
</dbReference>
<feature type="domain" description="PKD" evidence="13">
    <location>
        <begin position="769"/>
        <end position="817"/>
    </location>
</feature>
<keyword evidence="9" id="KW-0106">Calcium</keyword>
<accession>A0A4V5NVR2</accession>
<dbReference type="PANTHER" id="PTHR13062">
    <property type="entry name" value="COLLAGENASE"/>
    <property type="match status" value="1"/>
</dbReference>
<keyword evidence="6 12" id="KW-0732">Signal</keyword>
<gene>
    <name evidence="14" type="ORF">FCL40_02865</name>
</gene>
<keyword evidence="10" id="KW-0843">Virulence</keyword>
<evidence type="ECO:0000313" key="15">
    <source>
        <dbReference type="Proteomes" id="UP000305674"/>
    </source>
</evidence>
<dbReference type="InterPro" id="IPR022409">
    <property type="entry name" value="PKD/Chitinase_dom"/>
</dbReference>
<protein>
    <submittedName>
        <fullName evidence="14">M6 family metalloprotease domain-containing protein</fullName>
    </submittedName>
</protein>
<reference evidence="14 15" key="1">
    <citation type="submission" date="2019-04" db="EMBL/GenBank/DDBJ databases">
        <authorList>
            <person name="Hwang J.C."/>
        </authorList>
    </citation>
    <scope>NUCLEOTIDE SEQUENCE [LARGE SCALE GENOMIC DNA]</scope>
    <source>
        <strain evidence="14 15">IMCC35001</strain>
    </source>
</reference>
<evidence type="ECO:0000256" key="5">
    <source>
        <dbReference type="ARBA" id="ARBA00022723"/>
    </source>
</evidence>
<dbReference type="Pfam" id="PF18911">
    <property type="entry name" value="PKD_4"/>
    <property type="match status" value="2"/>
</dbReference>
<sequence length="940" mass="100618">MDSNLGNPMQRLSVLTAALIAAGVTPSLLAAPRPVQLADPGVINHERIEYWMTKRGEIDDVSTREQIDAKLRKFTSGAFNSDTRVKGVSLAPIAARPLSKSTGLKAVALPHYAQDSGKSVKVLGILVDFPDLPHDDNRLTVADTDMYYPSYTAAHYDKLLFSSNGFPGPTGQTLQSARQFYTEESGGSFDFGGKVFDWVRADHNAAYYGGPVGEDNDGPVGDLVFEAISKLVARGDVNLAEFDQEDQYDIDGDGNVDEPDGIIDHIMVFHSSIGEEAGGGYLGKDAIWSHRYFVFDDRRLPKQIPDSSYRVFGYTIQPIDAAAGVCTHEFGHDLGLPDEYDTDYSEHGSPVGLWSLMSGGSWTGNPAGSQPSSMSAWARDYLQNRYGGNWINNQALELDQLSSTPSSHTLVSAVNHIGTNQLTLPLPPKLESFHAPYSGKLQYYSGAGHDLRHSAQVTLTLPAGRPTLTMKAHWQIEQEYDYLQVLVNGAPLSGSYATAINTVYANLGAHYTGNSADLADAEGDAGWVTLSFDLGDYAGQEITLSMRYVTDESAGGYGFVADDLAISNGDTPVWQSSAETAQAMTLDGFARITDQLPGAGHGYFIQLRQFVNNDAGLAVSPYDPGVLVWYYNRAYSDNNVGPHPGYGFTGVVDADQILIPDQGTQIQIKDAAFSRFAQKSVYNDPSLEPVSLFDDALDYSAPGQPQSGLVLPKMGLKMAVTEQADDSATATVALSYSGTAFALTELTHATDALSLTAQATAENGQGSPSYTWETGDGKVYHTAAISHTYPADGTYTLTLTVIDEAGQMLESSRQVEVREQAIEPLSGRINASINGNSVSFSADVSGGLAPYGYQWHFGDDSSASDASGASVSHTYASAGTYQVQLTMTDAAKQSQTITRSITIADNSGSGSTGGSSSGGGGSLGWFTLMLLPLLGRRLRR</sequence>
<evidence type="ECO:0000256" key="6">
    <source>
        <dbReference type="ARBA" id="ARBA00022729"/>
    </source>
</evidence>
<dbReference type="CDD" id="cd00146">
    <property type="entry name" value="PKD"/>
    <property type="match status" value="2"/>
</dbReference>
<dbReference type="Pfam" id="PF20773">
    <property type="entry name" value="InhA-like_MAM"/>
    <property type="match status" value="1"/>
</dbReference>
<dbReference type="PROSITE" id="PS50093">
    <property type="entry name" value="PKD"/>
    <property type="match status" value="2"/>
</dbReference>
<dbReference type="NCBIfam" id="TIGR03296">
    <property type="entry name" value="M6dom_TIGR03296"/>
    <property type="match status" value="1"/>
</dbReference>
<dbReference type="GO" id="GO:0046872">
    <property type="term" value="F:metal ion binding"/>
    <property type="evidence" value="ECO:0007669"/>
    <property type="project" value="UniProtKB-KW"/>
</dbReference>
<dbReference type="Pfam" id="PF20774">
    <property type="entry name" value="InhA-like_VEG"/>
    <property type="match status" value="1"/>
</dbReference>
<keyword evidence="3" id="KW-0964">Secreted</keyword>
<evidence type="ECO:0000256" key="9">
    <source>
        <dbReference type="ARBA" id="ARBA00022837"/>
    </source>
</evidence>
<dbReference type="SUPFAM" id="SSF55486">
    <property type="entry name" value="Metalloproteases ('zincins'), catalytic domain"/>
    <property type="match status" value="1"/>
</dbReference>
<dbReference type="InterPro" id="IPR035986">
    <property type="entry name" value="PKD_dom_sf"/>
</dbReference>
<dbReference type="GO" id="GO:0006508">
    <property type="term" value="P:proteolysis"/>
    <property type="evidence" value="ECO:0007669"/>
    <property type="project" value="UniProtKB-KW"/>
</dbReference>
<evidence type="ECO:0000256" key="3">
    <source>
        <dbReference type="ARBA" id="ARBA00022525"/>
    </source>
</evidence>
<proteinExistence type="predicted"/>
<evidence type="ECO:0000256" key="1">
    <source>
        <dbReference type="ARBA" id="ARBA00001947"/>
    </source>
</evidence>
<dbReference type="GO" id="GO:0005576">
    <property type="term" value="C:extracellular region"/>
    <property type="evidence" value="ECO:0007669"/>
    <property type="project" value="UniProtKB-SubCell"/>
</dbReference>
<evidence type="ECO:0000256" key="2">
    <source>
        <dbReference type="ARBA" id="ARBA00004613"/>
    </source>
</evidence>
<feature type="chain" id="PRO_5021034590" evidence="12">
    <location>
        <begin position="31"/>
        <end position="940"/>
    </location>
</feature>
<comment type="caution">
    <text evidence="14">The sequence shown here is derived from an EMBL/GenBank/DDBJ whole genome shotgun (WGS) entry which is preliminary data.</text>
</comment>